<evidence type="ECO:0000313" key="2">
    <source>
        <dbReference type="EMBL" id="ACP35014.1"/>
    </source>
</evidence>
<protein>
    <submittedName>
        <fullName evidence="2">Uncharacterized protein</fullName>
    </submittedName>
</protein>
<proteinExistence type="predicted"/>
<dbReference type="KEGG" id="sis:LS215_0975"/>
<sequence>MLLLYLTFIMIIIHMLGVLLSFSKRTFPKLIGNLIVVYEMIFYFIIIFSPIIYENKIILVISYIYLIIHLIGGITYLKGYLNRLYSAERLKYYGFYELIEMLYLISILFKM</sequence>
<accession>C3MNQ1</accession>
<dbReference type="AlphaFoldDB" id="C3MNQ1"/>
<gene>
    <name evidence="2" type="ordered locus">LS215_0975</name>
</gene>
<feature type="transmembrane region" description="Helical" evidence="1">
    <location>
        <begin position="57"/>
        <end position="78"/>
    </location>
</feature>
<keyword evidence="1" id="KW-0472">Membrane</keyword>
<reference evidence="2 3" key="1">
    <citation type="journal article" date="2009" name="Proc. Natl. Acad. Sci. U.S.A.">
        <title>Biogeography of the Sulfolobus islandicus pan-genome.</title>
        <authorList>
            <person name="Reno M.L."/>
            <person name="Held N.L."/>
            <person name="Fields C.J."/>
            <person name="Burke P.V."/>
            <person name="Whitaker R.J."/>
        </authorList>
    </citation>
    <scope>NUCLEOTIDE SEQUENCE [LARGE SCALE GENOMIC DNA]</scope>
    <source>
        <strain evidence="3">L.S.2.15 / Lassen #1</strain>
    </source>
</reference>
<feature type="transmembrane region" description="Helical" evidence="1">
    <location>
        <begin position="6"/>
        <end position="23"/>
    </location>
</feature>
<evidence type="ECO:0000256" key="1">
    <source>
        <dbReference type="SAM" id="Phobius"/>
    </source>
</evidence>
<dbReference type="HOGENOM" id="CLU_2152731_0_0_2"/>
<feature type="transmembrane region" description="Helical" evidence="1">
    <location>
        <begin position="30"/>
        <end position="51"/>
    </location>
</feature>
<feature type="transmembrane region" description="Helical" evidence="1">
    <location>
        <begin position="90"/>
        <end position="109"/>
    </location>
</feature>
<dbReference type="EMBL" id="CP001399">
    <property type="protein sequence ID" value="ACP35014.1"/>
    <property type="molecule type" value="Genomic_DNA"/>
</dbReference>
<organism evidence="2 3">
    <name type="scientific">Saccharolobus islandicus (strain L.S.2.15 / Lassen #1)</name>
    <name type="common">Sulfolobus islandicus</name>
    <dbReference type="NCBI Taxonomy" id="429572"/>
    <lineage>
        <taxon>Archaea</taxon>
        <taxon>Thermoproteota</taxon>
        <taxon>Thermoprotei</taxon>
        <taxon>Sulfolobales</taxon>
        <taxon>Sulfolobaceae</taxon>
        <taxon>Saccharolobus</taxon>
    </lineage>
</organism>
<evidence type="ECO:0000313" key="3">
    <source>
        <dbReference type="Proteomes" id="UP000001747"/>
    </source>
</evidence>
<keyword evidence="1" id="KW-0812">Transmembrane</keyword>
<dbReference type="Proteomes" id="UP000001747">
    <property type="component" value="Chromosome"/>
</dbReference>
<name>C3MNQ1_SACI2</name>
<keyword evidence="1" id="KW-1133">Transmembrane helix</keyword>